<evidence type="ECO:0008006" key="5">
    <source>
        <dbReference type="Google" id="ProtNLM"/>
    </source>
</evidence>
<dbReference type="GO" id="GO:0044659">
    <property type="term" value="P:viral release from host cell by cytolysis"/>
    <property type="evidence" value="ECO:0007669"/>
    <property type="project" value="InterPro"/>
</dbReference>
<proteinExistence type="predicted"/>
<feature type="signal peptide" evidence="2">
    <location>
        <begin position="1"/>
        <end position="21"/>
    </location>
</feature>
<dbReference type="InterPro" id="IPR004929">
    <property type="entry name" value="I-spanin"/>
</dbReference>
<dbReference type="Proteomes" id="UP000261948">
    <property type="component" value="Unassembled WGS sequence"/>
</dbReference>
<gene>
    <name evidence="3" type="ORF">DZC30_04965</name>
</gene>
<comment type="caution">
    <text evidence="3">The sequence shown here is derived from an EMBL/GenBank/DDBJ whole genome shotgun (WGS) entry which is preliminary data.</text>
</comment>
<reference evidence="3 4" key="1">
    <citation type="submission" date="2018-08" db="EMBL/GenBank/DDBJ databases">
        <title>Comamonas testosteroni strain SWCO2.</title>
        <authorList>
            <person name="Jiang N."/>
            <person name="Zhang X.Z."/>
        </authorList>
    </citation>
    <scope>NUCLEOTIDE SEQUENCE [LARGE SCALE GENOMIC DNA]</scope>
    <source>
        <strain evidence="3 4">SWCO2</strain>
    </source>
</reference>
<sequence length="166" mass="17551">MNVAAIFSLLARLMLPLAALALLYAVDHRAEQRGYDKAQLQAKTSELSQLSFAIERSGQLATRLGQITDDNLKDKADAKHSIDALSADLRSGALRLSVRTTGQPPASGGSAAAGPGQARAELDPATAEALVRITADGDNAIRDLNTCIDQYAEVRRAQEAGHAQTD</sequence>
<organism evidence="3 4">
    <name type="scientific">Comamonas testosteroni</name>
    <name type="common">Pseudomonas testosteroni</name>
    <dbReference type="NCBI Taxonomy" id="285"/>
    <lineage>
        <taxon>Bacteria</taxon>
        <taxon>Pseudomonadati</taxon>
        <taxon>Pseudomonadota</taxon>
        <taxon>Betaproteobacteria</taxon>
        <taxon>Burkholderiales</taxon>
        <taxon>Comamonadaceae</taxon>
        <taxon>Comamonas</taxon>
    </lineage>
</organism>
<keyword evidence="4" id="KW-1185">Reference proteome</keyword>
<evidence type="ECO:0000313" key="3">
    <source>
        <dbReference type="EMBL" id="RGE46121.1"/>
    </source>
</evidence>
<accession>A0A373FPM9</accession>
<feature type="compositionally biased region" description="Low complexity" evidence="1">
    <location>
        <begin position="102"/>
        <end position="118"/>
    </location>
</feature>
<evidence type="ECO:0000256" key="1">
    <source>
        <dbReference type="SAM" id="MobiDB-lite"/>
    </source>
</evidence>
<dbReference type="Pfam" id="PF03245">
    <property type="entry name" value="Phage_lysis"/>
    <property type="match status" value="1"/>
</dbReference>
<dbReference type="OrthoDB" id="8857406at2"/>
<evidence type="ECO:0000313" key="4">
    <source>
        <dbReference type="Proteomes" id="UP000261948"/>
    </source>
</evidence>
<dbReference type="EMBL" id="QURR01000004">
    <property type="protein sequence ID" value="RGE46121.1"/>
    <property type="molecule type" value="Genomic_DNA"/>
</dbReference>
<protein>
    <recommendedName>
        <fullName evidence="5">Lysozyme</fullName>
    </recommendedName>
</protein>
<name>A0A373FPM9_COMTE</name>
<feature type="chain" id="PRO_5016606664" description="Lysozyme" evidence="2">
    <location>
        <begin position="22"/>
        <end position="166"/>
    </location>
</feature>
<evidence type="ECO:0000256" key="2">
    <source>
        <dbReference type="SAM" id="SignalP"/>
    </source>
</evidence>
<dbReference type="AlphaFoldDB" id="A0A373FPM9"/>
<feature type="region of interest" description="Disordered" evidence="1">
    <location>
        <begin position="99"/>
        <end position="123"/>
    </location>
</feature>
<keyword evidence="2" id="KW-0732">Signal</keyword>